<dbReference type="InterPro" id="IPR014825">
    <property type="entry name" value="DNA_alkylation"/>
</dbReference>
<organism evidence="1 2">
    <name type="scientific">Thermococcus argininiproducens</name>
    <dbReference type="NCBI Taxonomy" id="2866384"/>
    <lineage>
        <taxon>Archaea</taxon>
        <taxon>Methanobacteriati</taxon>
        <taxon>Methanobacteriota</taxon>
        <taxon>Thermococci</taxon>
        <taxon>Thermococcales</taxon>
        <taxon>Thermococcaceae</taxon>
        <taxon>Thermococcus</taxon>
    </lineage>
</organism>
<keyword evidence="2" id="KW-1185">Reference proteome</keyword>
<dbReference type="Proteomes" id="UP001056425">
    <property type="component" value="Chromosome"/>
</dbReference>
<dbReference type="Gene3D" id="1.25.10.90">
    <property type="match status" value="1"/>
</dbReference>
<evidence type="ECO:0000313" key="1">
    <source>
        <dbReference type="EMBL" id="USG99547.1"/>
    </source>
</evidence>
<reference evidence="1 2" key="1">
    <citation type="submission" date="2021-08" db="EMBL/GenBank/DDBJ databases">
        <title>Thermococcus onnuriiensis IOH2.</title>
        <authorList>
            <person name="Park Y.-J."/>
        </authorList>
    </citation>
    <scope>NUCLEOTIDE SEQUENCE [LARGE SCALE GENOMIC DNA]</scope>
    <source>
        <strain evidence="1 2">IOH2</strain>
    </source>
</reference>
<dbReference type="AlphaFoldDB" id="A0A9E7SCW9"/>
<dbReference type="KEGG" id="thei:K1720_08525"/>
<sequence>MIMIEDILDILASLGDKRNVEGMKRFGITSSSKILGVPKPKLRELARKIGTDHELALKLWESNIHEARILASMIAEPEKVDEDLMEYWVKDFDNWDLCDQCVMNLFWRTKFAYKKAIEWSQREEEFVRRAGFALMAKLAISDKKASDEKFEKFFPYIFEGAKDERNYVKKAVSWVLRQIGKRNLYLNKKAIGLAEEIKKLGTKSARYIATETLRELRSEKVQRRFLSREIGV</sequence>
<dbReference type="EMBL" id="CP080572">
    <property type="protein sequence ID" value="USG99547.1"/>
    <property type="molecule type" value="Genomic_DNA"/>
</dbReference>
<dbReference type="SUPFAM" id="SSF48371">
    <property type="entry name" value="ARM repeat"/>
    <property type="match status" value="1"/>
</dbReference>
<dbReference type="GeneID" id="72778387"/>
<dbReference type="RefSeq" id="WP_251948601.1">
    <property type="nucleotide sequence ID" value="NZ_CP080572.1"/>
</dbReference>
<proteinExistence type="predicted"/>
<gene>
    <name evidence="1" type="ORF">K1720_08525</name>
</gene>
<protein>
    <submittedName>
        <fullName evidence="1">DNA alkylation repair protein</fullName>
    </submittedName>
</protein>
<dbReference type="InterPro" id="IPR016024">
    <property type="entry name" value="ARM-type_fold"/>
</dbReference>
<accession>A0A9E7SCW9</accession>
<dbReference type="PANTHER" id="PTHR41291">
    <property type="entry name" value="DNA ALKYLATION REPAIR PROTEIN"/>
    <property type="match status" value="1"/>
</dbReference>
<dbReference type="Pfam" id="PF08713">
    <property type="entry name" value="DNA_alkylation"/>
    <property type="match status" value="1"/>
</dbReference>
<evidence type="ECO:0000313" key="2">
    <source>
        <dbReference type="Proteomes" id="UP001056425"/>
    </source>
</evidence>
<dbReference type="PANTHER" id="PTHR41291:SF1">
    <property type="entry name" value="DNA ALKYLATION REPAIR PROTEIN"/>
    <property type="match status" value="1"/>
</dbReference>
<dbReference type="CDD" id="cd06561">
    <property type="entry name" value="AlkD_like"/>
    <property type="match status" value="1"/>
</dbReference>
<name>A0A9E7SCW9_9EURY</name>